<protein>
    <submittedName>
        <fullName evidence="1">Uncharacterized protein</fullName>
    </submittedName>
</protein>
<dbReference type="Proteomes" id="UP000218542">
    <property type="component" value="Unassembled WGS sequence"/>
</dbReference>
<sequence length="62" mass="7296">MDRNNITASLLKSSENRECSIPDLLSNILYKLIDKIMIKDKISSYYYLMYKSCWNPDGKTKE</sequence>
<organism evidence="1 2">
    <name type="scientific">Candidatus Scalindua japonica</name>
    <dbReference type="NCBI Taxonomy" id="1284222"/>
    <lineage>
        <taxon>Bacteria</taxon>
        <taxon>Pseudomonadati</taxon>
        <taxon>Planctomycetota</taxon>
        <taxon>Candidatus Brocadiia</taxon>
        <taxon>Candidatus Brocadiales</taxon>
        <taxon>Candidatus Scalinduaceae</taxon>
        <taxon>Candidatus Scalindua</taxon>
    </lineage>
</organism>
<name>A0A286TWT6_9BACT</name>
<proteinExistence type="predicted"/>
<dbReference type="AlphaFoldDB" id="A0A286TWT6"/>
<keyword evidence="2" id="KW-1185">Reference proteome</keyword>
<reference evidence="1 2" key="1">
    <citation type="journal article" date="2017" name="Environ. Microbiol. Rep.">
        <title>Genetic diversity of marine anaerobic ammonium-oxidizing bacteria as revealed by genomic and proteomic analyses of 'Candidatus Scalindua japonica'.</title>
        <authorList>
            <person name="Oshiki M."/>
            <person name="Mizuto K."/>
            <person name="Kimura Z."/>
            <person name="Kindaichi T."/>
            <person name="Satoh H."/>
            <person name="Okabe S."/>
        </authorList>
    </citation>
    <scope>NUCLEOTIDE SEQUENCE [LARGE SCALE GENOMIC DNA]</scope>
    <source>
        <strain evidence="2">husup-a2</strain>
    </source>
</reference>
<evidence type="ECO:0000313" key="1">
    <source>
        <dbReference type="EMBL" id="GAX60340.1"/>
    </source>
</evidence>
<gene>
    <name evidence="1" type="ORF">SCALIN_C10_0100</name>
</gene>
<accession>A0A286TWT6</accession>
<dbReference type="EMBL" id="BAOS01000010">
    <property type="protein sequence ID" value="GAX60340.1"/>
    <property type="molecule type" value="Genomic_DNA"/>
</dbReference>
<evidence type="ECO:0000313" key="2">
    <source>
        <dbReference type="Proteomes" id="UP000218542"/>
    </source>
</evidence>
<comment type="caution">
    <text evidence="1">The sequence shown here is derived from an EMBL/GenBank/DDBJ whole genome shotgun (WGS) entry which is preliminary data.</text>
</comment>